<evidence type="ECO:0000313" key="2">
    <source>
        <dbReference type="Proteomes" id="UP000661435"/>
    </source>
</evidence>
<dbReference type="RefSeq" id="WP_186908929.1">
    <property type="nucleotide sequence ID" value="NZ_JACOPP010000039.1"/>
</dbReference>
<proteinExistence type="predicted"/>
<gene>
    <name evidence="1" type="ORF">H8S57_15635</name>
</gene>
<keyword evidence="2" id="KW-1185">Reference proteome</keyword>
<reference evidence="1" key="1">
    <citation type="submission" date="2020-08" db="EMBL/GenBank/DDBJ databases">
        <title>Genome public.</title>
        <authorList>
            <person name="Liu C."/>
            <person name="Sun Q."/>
        </authorList>
    </citation>
    <scope>NUCLEOTIDE SEQUENCE</scope>
    <source>
        <strain evidence="1">NSJ-51</strain>
    </source>
</reference>
<dbReference type="AlphaFoldDB" id="A0A8J6MAM7"/>
<dbReference type="Proteomes" id="UP000661435">
    <property type="component" value="Unassembled WGS sequence"/>
</dbReference>
<accession>A0A8J6MAM7</accession>
<organism evidence="1 2">
    <name type="scientific">Lawsonibacter hominis</name>
    <dbReference type="NCBI Taxonomy" id="2763053"/>
    <lineage>
        <taxon>Bacteria</taxon>
        <taxon>Bacillati</taxon>
        <taxon>Bacillota</taxon>
        <taxon>Clostridia</taxon>
        <taxon>Eubacteriales</taxon>
        <taxon>Oscillospiraceae</taxon>
        <taxon>Lawsonibacter</taxon>
    </lineage>
</organism>
<dbReference type="EMBL" id="JACOPP010000039">
    <property type="protein sequence ID" value="MBC5735141.1"/>
    <property type="molecule type" value="Genomic_DNA"/>
</dbReference>
<comment type="caution">
    <text evidence="1">The sequence shown here is derived from an EMBL/GenBank/DDBJ whole genome shotgun (WGS) entry which is preliminary data.</text>
</comment>
<evidence type="ECO:0000313" key="1">
    <source>
        <dbReference type="EMBL" id="MBC5735141.1"/>
    </source>
</evidence>
<sequence>MLDHAALTPEALSYFQSLPLSYQVAMNHSNLTFRTLEDLKAYEERNLQGTDSVLYQRLPDPAIPSNSALDPLDAQLPDSK</sequence>
<protein>
    <submittedName>
        <fullName evidence="1">Uncharacterized protein</fullName>
    </submittedName>
</protein>
<name>A0A8J6MAM7_9FIRM</name>